<feature type="non-terminal residue" evidence="2">
    <location>
        <position position="1"/>
    </location>
</feature>
<dbReference type="EMBL" id="WOWK01000195">
    <property type="protein sequence ID" value="KAF0315594.1"/>
    <property type="molecule type" value="Genomic_DNA"/>
</dbReference>
<evidence type="ECO:0000256" key="1">
    <source>
        <dbReference type="SAM" id="MobiDB-lite"/>
    </source>
</evidence>
<accession>A0A8H3ZDK2</accession>
<dbReference type="AlphaFoldDB" id="A0A8H3ZDK2"/>
<sequence>FCSVPVFSLVCFLVFSRWLAGWLAGWLANWPGHLSVSGCQIVRYQIPTCSLHGTTHNHNRRVSGSLHITKYQTRSITRIVLEKDPRPPQIPPRNRMTPRPRLPPASPGVPPVTRIFGAEGDDPTLSSSLFARIARHPGSAPKNEATTYSHPVLSRLTRCGAGRCSVAGDHTQISQNPDHRVAICNTRRGFAPNRRRTVQFRPPAP</sequence>
<comment type="caution">
    <text evidence="2">The sequence shown here is derived from an EMBL/GenBank/DDBJ whole genome shotgun (WGS) entry which is preliminary data.</text>
</comment>
<gene>
    <name evidence="2" type="ORF">GQ607_017182</name>
</gene>
<dbReference type="Proteomes" id="UP000434172">
    <property type="component" value="Unassembled WGS sequence"/>
</dbReference>
<proteinExistence type="predicted"/>
<protein>
    <submittedName>
        <fullName evidence="2">Uncharacterized protein</fullName>
    </submittedName>
</protein>
<evidence type="ECO:0000313" key="2">
    <source>
        <dbReference type="EMBL" id="KAF0315594.1"/>
    </source>
</evidence>
<name>A0A8H3ZDK2_9PEZI</name>
<evidence type="ECO:0000313" key="3">
    <source>
        <dbReference type="Proteomes" id="UP000434172"/>
    </source>
</evidence>
<feature type="region of interest" description="Disordered" evidence="1">
    <location>
        <begin position="84"/>
        <end position="107"/>
    </location>
</feature>
<reference evidence="2 3" key="1">
    <citation type="submission" date="2019-12" db="EMBL/GenBank/DDBJ databases">
        <title>A genome sequence resource for the geographically widespread anthracnose pathogen Colletotrichum asianum.</title>
        <authorList>
            <person name="Meng Y."/>
        </authorList>
    </citation>
    <scope>NUCLEOTIDE SEQUENCE [LARGE SCALE GENOMIC DNA]</scope>
    <source>
        <strain evidence="2 3">ICMP 18580</strain>
    </source>
</reference>
<organism evidence="2 3">
    <name type="scientific">Colletotrichum asianum</name>
    <dbReference type="NCBI Taxonomy" id="702518"/>
    <lineage>
        <taxon>Eukaryota</taxon>
        <taxon>Fungi</taxon>
        <taxon>Dikarya</taxon>
        <taxon>Ascomycota</taxon>
        <taxon>Pezizomycotina</taxon>
        <taxon>Sordariomycetes</taxon>
        <taxon>Hypocreomycetidae</taxon>
        <taxon>Glomerellales</taxon>
        <taxon>Glomerellaceae</taxon>
        <taxon>Colletotrichum</taxon>
        <taxon>Colletotrichum gloeosporioides species complex</taxon>
    </lineage>
</organism>
<keyword evidence="3" id="KW-1185">Reference proteome</keyword>